<evidence type="ECO:0000313" key="3">
    <source>
        <dbReference type="Proteomes" id="UP001180020"/>
    </source>
</evidence>
<keyword evidence="1" id="KW-0812">Transmembrane</keyword>
<accession>A0AAV9CRD1</accession>
<reference evidence="2" key="1">
    <citation type="journal article" date="2023" name="Nat. Commun.">
        <title>Diploid and tetraploid genomes of Acorus and the evolution of monocots.</title>
        <authorList>
            <person name="Ma L."/>
            <person name="Liu K.W."/>
            <person name="Li Z."/>
            <person name="Hsiao Y.Y."/>
            <person name="Qi Y."/>
            <person name="Fu T."/>
            <person name="Tang G.D."/>
            <person name="Zhang D."/>
            <person name="Sun W.H."/>
            <person name="Liu D.K."/>
            <person name="Li Y."/>
            <person name="Chen G.Z."/>
            <person name="Liu X.D."/>
            <person name="Liao X.Y."/>
            <person name="Jiang Y.T."/>
            <person name="Yu X."/>
            <person name="Hao Y."/>
            <person name="Huang J."/>
            <person name="Zhao X.W."/>
            <person name="Ke S."/>
            <person name="Chen Y.Y."/>
            <person name="Wu W.L."/>
            <person name="Hsu J.L."/>
            <person name="Lin Y.F."/>
            <person name="Huang M.D."/>
            <person name="Li C.Y."/>
            <person name="Huang L."/>
            <person name="Wang Z.W."/>
            <person name="Zhao X."/>
            <person name="Zhong W.Y."/>
            <person name="Peng D.H."/>
            <person name="Ahmad S."/>
            <person name="Lan S."/>
            <person name="Zhang J.S."/>
            <person name="Tsai W.C."/>
            <person name="Van de Peer Y."/>
            <person name="Liu Z.J."/>
        </authorList>
    </citation>
    <scope>NUCLEOTIDE SEQUENCE</scope>
    <source>
        <strain evidence="2">CP</strain>
    </source>
</reference>
<evidence type="ECO:0000256" key="1">
    <source>
        <dbReference type="SAM" id="Phobius"/>
    </source>
</evidence>
<proteinExistence type="predicted"/>
<sequence length="68" mass="7861">MVGILPSDKVTEVQRTDLVGEFVGHTGPKTRRKVCIHHFENYFFTLTLISVFRACLWLPWATREDPSL</sequence>
<feature type="transmembrane region" description="Helical" evidence="1">
    <location>
        <begin position="41"/>
        <end position="60"/>
    </location>
</feature>
<dbReference type="Proteomes" id="UP001180020">
    <property type="component" value="Unassembled WGS sequence"/>
</dbReference>
<reference evidence="2" key="2">
    <citation type="submission" date="2023-06" db="EMBL/GenBank/DDBJ databases">
        <authorList>
            <person name="Ma L."/>
            <person name="Liu K.-W."/>
            <person name="Li Z."/>
            <person name="Hsiao Y.-Y."/>
            <person name="Qi Y."/>
            <person name="Fu T."/>
            <person name="Tang G."/>
            <person name="Zhang D."/>
            <person name="Sun W.-H."/>
            <person name="Liu D.-K."/>
            <person name="Li Y."/>
            <person name="Chen G.-Z."/>
            <person name="Liu X.-D."/>
            <person name="Liao X.-Y."/>
            <person name="Jiang Y.-T."/>
            <person name="Yu X."/>
            <person name="Hao Y."/>
            <person name="Huang J."/>
            <person name="Zhao X.-W."/>
            <person name="Ke S."/>
            <person name="Chen Y.-Y."/>
            <person name="Wu W.-L."/>
            <person name="Hsu J.-L."/>
            <person name="Lin Y.-F."/>
            <person name="Huang M.-D."/>
            <person name="Li C.-Y."/>
            <person name="Huang L."/>
            <person name="Wang Z.-W."/>
            <person name="Zhao X."/>
            <person name="Zhong W.-Y."/>
            <person name="Peng D.-H."/>
            <person name="Ahmad S."/>
            <person name="Lan S."/>
            <person name="Zhang J.-S."/>
            <person name="Tsai W.-C."/>
            <person name="Van De Peer Y."/>
            <person name="Liu Z.-J."/>
        </authorList>
    </citation>
    <scope>NUCLEOTIDE SEQUENCE</scope>
    <source>
        <strain evidence="2">CP</strain>
        <tissue evidence="2">Leaves</tissue>
    </source>
</reference>
<dbReference type="PANTHER" id="PTHR43392:SF2">
    <property type="entry name" value="AAA-TYPE ATPASE FAMILY PROTEIN _ ANKYRIN REPEAT FAMILY PROTEIN"/>
    <property type="match status" value="1"/>
</dbReference>
<dbReference type="PANTHER" id="PTHR43392">
    <property type="entry name" value="AAA-TYPE ATPASE FAMILY PROTEIN / ANKYRIN REPEAT FAMILY PROTEIN"/>
    <property type="match status" value="1"/>
</dbReference>
<comment type="caution">
    <text evidence="2">The sequence shown here is derived from an EMBL/GenBank/DDBJ whole genome shotgun (WGS) entry which is preliminary data.</text>
</comment>
<evidence type="ECO:0000313" key="2">
    <source>
        <dbReference type="EMBL" id="KAK1290692.1"/>
    </source>
</evidence>
<dbReference type="InterPro" id="IPR050773">
    <property type="entry name" value="CbxX/CfxQ_RuBisCO_ESX"/>
</dbReference>
<keyword evidence="1" id="KW-0472">Membrane</keyword>
<gene>
    <name evidence="2" type="ORF">QJS10_CPB18g01178</name>
</gene>
<dbReference type="EMBL" id="JAUJYO010000018">
    <property type="protein sequence ID" value="KAK1290692.1"/>
    <property type="molecule type" value="Genomic_DNA"/>
</dbReference>
<keyword evidence="3" id="KW-1185">Reference proteome</keyword>
<protein>
    <submittedName>
        <fullName evidence="2">Uncharacterized protein</fullName>
    </submittedName>
</protein>
<keyword evidence="1" id="KW-1133">Transmembrane helix</keyword>
<name>A0AAV9CRD1_ACOCL</name>
<dbReference type="GO" id="GO:0016887">
    <property type="term" value="F:ATP hydrolysis activity"/>
    <property type="evidence" value="ECO:0007669"/>
    <property type="project" value="TreeGrafter"/>
</dbReference>
<dbReference type="AlphaFoldDB" id="A0AAV9CRD1"/>
<organism evidence="2 3">
    <name type="scientific">Acorus calamus</name>
    <name type="common">Sweet flag</name>
    <dbReference type="NCBI Taxonomy" id="4465"/>
    <lineage>
        <taxon>Eukaryota</taxon>
        <taxon>Viridiplantae</taxon>
        <taxon>Streptophyta</taxon>
        <taxon>Embryophyta</taxon>
        <taxon>Tracheophyta</taxon>
        <taxon>Spermatophyta</taxon>
        <taxon>Magnoliopsida</taxon>
        <taxon>Liliopsida</taxon>
        <taxon>Acoraceae</taxon>
        <taxon>Acorus</taxon>
    </lineage>
</organism>